<evidence type="ECO:0000259" key="1">
    <source>
        <dbReference type="Pfam" id="PF00563"/>
    </source>
</evidence>
<name>A0A7Y6NLR0_9BURK</name>
<comment type="caution">
    <text evidence="2">The sequence shown here is derived from an EMBL/GenBank/DDBJ whole genome shotgun (WGS) entry which is preliminary data.</text>
</comment>
<feature type="domain" description="EAL" evidence="1">
    <location>
        <begin position="72"/>
        <end position="190"/>
    </location>
</feature>
<dbReference type="AlphaFoldDB" id="A0A7Y6NLR0"/>
<dbReference type="EMBL" id="JABWMJ010000003">
    <property type="protein sequence ID" value="NUZ05521.1"/>
    <property type="molecule type" value="Genomic_DNA"/>
</dbReference>
<proteinExistence type="predicted"/>
<sequence>MSTSVVEERSLIRLVRCNAPAWGSAAYEVRGFALAGATRLRPTMKWLRESLPGDTAFVLINAPGGLLAEDVGEIAECAADAGIVDKLAVAVTEPGARSASLFEAFERHRVSVVLDRVGPQTRFGDLGRHPLQGIRLEPDFLCGCEGDPALASVLDGIVCVARNLGLVTIATGVPAPLAEHFLPEVGIDYVAVR</sequence>
<dbReference type="Pfam" id="PF00563">
    <property type="entry name" value="EAL"/>
    <property type="match status" value="1"/>
</dbReference>
<dbReference type="InterPro" id="IPR035919">
    <property type="entry name" value="EAL_sf"/>
</dbReference>
<dbReference type="RefSeq" id="WP_176067564.1">
    <property type="nucleotide sequence ID" value="NZ_JABWMJ010000003.1"/>
</dbReference>
<protein>
    <submittedName>
        <fullName evidence="2">EAL domain-containing protein</fullName>
    </submittedName>
</protein>
<evidence type="ECO:0000313" key="2">
    <source>
        <dbReference type="EMBL" id="NUZ05521.1"/>
    </source>
</evidence>
<gene>
    <name evidence="2" type="ORF">HQN59_07070</name>
</gene>
<reference evidence="2 3" key="1">
    <citation type="submission" date="2020-06" db="EMBL/GenBank/DDBJ databases">
        <title>Schlegella sp. ID0723 isolated from air conditioner.</title>
        <authorList>
            <person name="Kim D.Y."/>
            <person name="Kim D.-U."/>
        </authorList>
    </citation>
    <scope>NUCLEOTIDE SEQUENCE [LARGE SCALE GENOMIC DNA]</scope>
    <source>
        <strain evidence="2 3">ID0723</strain>
    </source>
</reference>
<dbReference type="Proteomes" id="UP000529637">
    <property type="component" value="Unassembled WGS sequence"/>
</dbReference>
<dbReference type="InterPro" id="IPR001633">
    <property type="entry name" value="EAL_dom"/>
</dbReference>
<accession>A0A7Y6NLR0</accession>
<organism evidence="2 3">
    <name type="scientific">Piscinibacter koreensis</name>
    <dbReference type="NCBI Taxonomy" id="2742824"/>
    <lineage>
        <taxon>Bacteria</taxon>
        <taxon>Pseudomonadati</taxon>
        <taxon>Pseudomonadota</taxon>
        <taxon>Betaproteobacteria</taxon>
        <taxon>Burkholderiales</taxon>
        <taxon>Sphaerotilaceae</taxon>
        <taxon>Piscinibacter</taxon>
    </lineage>
</organism>
<keyword evidence="3" id="KW-1185">Reference proteome</keyword>
<dbReference type="SUPFAM" id="SSF141868">
    <property type="entry name" value="EAL domain-like"/>
    <property type="match status" value="1"/>
</dbReference>
<dbReference type="Gene3D" id="3.20.20.450">
    <property type="entry name" value="EAL domain"/>
    <property type="match status" value="1"/>
</dbReference>
<evidence type="ECO:0000313" key="3">
    <source>
        <dbReference type="Proteomes" id="UP000529637"/>
    </source>
</evidence>